<dbReference type="STRING" id="1208324.P73_0368"/>
<dbReference type="RefSeq" id="WP_043868210.1">
    <property type="nucleotide sequence ID" value="NZ_CP004393.1"/>
</dbReference>
<dbReference type="GO" id="GO:0008694">
    <property type="term" value="F:4-hydroxy-3-polyprenylbenzoate decarboxylase activity"/>
    <property type="evidence" value="ECO:0007669"/>
    <property type="project" value="TreeGrafter"/>
</dbReference>
<dbReference type="Gene3D" id="3.40.1670.10">
    <property type="entry name" value="UbiD C-terminal domain-like"/>
    <property type="match status" value="1"/>
</dbReference>
<dbReference type="SUPFAM" id="SSF50475">
    <property type="entry name" value="FMN-binding split barrel"/>
    <property type="match status" value="1"/>
</dbReference>
<dbReference type="HOGENOM" id="CLU_023348_4_1_5"/>
<proteinExistence type="inferred from homology"/>
<organism evidence="5 6">
    <name type="scientific">Celeribacter indicus</name>
    <dbReference type="NCBI Taxonomy" id="1208324"/>
    <lineage>
        <taxon>Bacteria</taxon>
        <taxon>Pseudomonadati</taxon>
        <taxon>Pseudomonadota</taxon>
        <taxon>Alphaproteobacteria</taxon>
        <taxon>Rhodobacterales</taxon>
        <taxon>Roseobacteraceae</taxon>
        <taxon>Celeribacter</taxon>
    </lineage>
</organism>
<dbReference type="EMBL" id="CP004393">
    <property type="protein sequence ID" value="AJE45083.1"/>
    <property type="molecule type" value="Genomic_DNA"/>
</dbReference>
<dbReference type="OrthoDB" id="9809841at2"/>
<dbReference type="PANTHER" id="PTHR30108:SF17">
    <property type="entry name" value="FERULIC ACID DECARBOXYLASE 1"/>
    <property type="match status" value="1"/>
</dbReference>
<reference evidence="5 6" key="1">
    <citation type="journal article" date="2014" name="Int. J. Syst. Evol. Microbiol.">
        <title>Celeribacter indicus sp. nov., a polycyclic aromatic hydrocarbon-degrading bacterium from deep-sea sediment and reclassification of Huaishuia halophila as Celeribacter halophilus comb. nov.</title>
        <authorList>
            <person name="Lai Q."/>
            <person name="Cao J."/>
            <person name="Yuan J."/>
            <person name="Li F."/>
            <person name="Shao Z."/>
        </authorList>
    </citation>
    <scope>NUCLEOTIDE SEQUENCE [LARGE SCALE GENOMIC DNA]</scope>
    <source>
        <strain evidence="5">P73</strain>
    </source>
</reference>
<feature type="domain" description="3-octaprenyl-4-hydroxybenzoate carboxy-lyase-like Rift-related" evidence="2">
    <location>
        <begin position="132"/>
        <end position="333"/>
    </location>
</feature>
<dbReference type="GO" id="GO:0005829">
    <property type="term" value="C:cytosol"/>
    <property type="evidence" value="ECO:0007669"/>
    <property type="project" value="TreeGrafter"/>
</dbReference>
<name>A0A0B5DNA1_9RHOB</name>
<gene>
    <name evidence="5" type="ORF">P73_0368</name>
</gene>
<dbReference type="InterPro" id="IPR048304">
    <property type="entry name" value="UbiD_Rift_dom"/>
</dbReference>
<dbReference type="InterPro" id="IPR002830">
    <property type="entry name" value="UbiD"/>
</dbReference>
<evidence type="ECO:0000259" key="4">
    <source>
        <dbReference type="Pfam" id="PF20696"/>
    </source>
</evidence>
<dbReference type="Pfam" id="PF20695">
    <property type="entry name" value="UbiD_N"/>
    <property type="match status" value="1"/>
</dbReference>
<evidence type="ECO:0000313" key="5">
    <source>
        <dbReference type="EMBL" id="AJE45083.1"/>
    </source>
</evidence>
<evidence type="ECO:0000259" key="3">
    <source>
        <dbReference type="Pfam" id="PF20695"/>
    </source>
</evidence>
<evidence type="ECO:0000256" key="1">
    <source>
        <dbReference type="ARBA" id="ARBA00010021"/>
    </source>
</evidence>
<dbReference type="InterPro" id="IPR049381">
    <property type="entry name" value="UbiD-like_C"/>
</dbReference>
<dbReference type="Proteomes" id="UP000031521">
    <property type="component" value="Chromosome"/>
</dbReference>
<dbReference type="Pfam" id="PF01977">
    <property type="entry name" value="UbiD"/>
    <property type="match status" value="1"/>
</dbReference>
<keyword evidence="5" id="KW-0456">Lyase</keyword>
<dbReference type="AlphaFoldDB" id="A0A0B5DNA1"/>
<dbReference type="PANTHER" id="PTHR30108">
    <property type="entry name" value="3-OCTAPRENYL-4-HYDROXYBENZOATE CARBOXY-LYASE-RELATED"/>
    <property type="match status" value="1"/>
</dbReference>
<protein>
    <submittedName>
        <fullName evidence="5">3-octaprenyl-4-hydroxybenzoate carboxy-lyase</fullName>
    </submittedName>
</protein>
<evidence type="ECO:0000259" key="2">
    <source>
        <dbReference type="Pfam" id="PF01977"/>
    </source>
</evidence>
<comment type="similarity">
    <text evidence="1">Belongs to the UbiD family.</text>
</comment>
<dbReference type="InterPro" id="IPR049383">
    <property type="entry name" value="UbiD-like_N"/>
</dbReference>
<keyword evidence="6" id="KW-1185">Reference proteome</keyword>
<dbReference type="SUPFAM" id="SSF143968">
    <property type="entry name" value="UbiD C-terminal domain-like"/>
    <property type="match status" value="1"/>
</dbReference>
<feature type="domain" description="3-octaprenyl-4-hydroxybenzoate carboxy-lyase-like N-terminal" evidence="3">
    <location>
        <begin position="14"/>
        <end position="91"/>
    </location>
</feature>
<dbReference type="KEGG" id="cid:P73_0368"/>
<evidence type="ECO:0000313" key="6">
    <source>
        <dbReference type="Proteomes" id="UP000031521"/>
    </source>
</evidence>
<dbReference type="NCBIfam" id="TIGR00148">
    <property type="entry name" value="UbiD family decarboxylase"/>
    <property type="match status" value="1"/>
</dbReference>
<dbReference type="GO" id="GO:0006744">
    <property type="term" value="P:ubiquinone biosynthetic process"/>
    <property type="evidence" value="ECO:0007669"/>
    <property type="project" value="TreeGrafter"/>
</dbReference>
<accession>A0A0B5DNA1</accession>
<dbReference type="Pfam" id="PF20696">
    <property type="entry name" value="UbiD_C"/>
    <property type="match status" value="1"/>
</dbReference>
<dbReference type="FunFam" id="3.40.1670.10:FF:000001">
    <property type="entry name" value="3-octaprenyl-4-hydroxybenzoate carboxy-lyase"/>
    <property type="match status" value="1"/>
</dbReference>
<feature type="domain" description="3-octaprenyl-4-hydroxybenzoate carboxy-lyase-like C-terminal" evidence="4">
    <location>
        <begin position="340"/>
        <end position="463"/>
    </location>
</feature>
<sequence>MRTLPEFPTLRRFLDWCAAEGELASIPDPVALRHQMTAVHRRVLEAGGPVLRFERPVDAEGAVLPVPVVTNLFGTTRRVAAGLGIAPEGLDALGAFLAALRTPEAPDGLRGALAQWPMLKAALSMRPRLLRHAPVQEEVLTGGDIDLARLPVPTHWPGDAGPLVTWPVVITRPRDSSADEVGRYNAGIYRAQVIGRDRLILRWLAHRGGAAHHRSWQQAGEAMPVAVVLGADPATLLSAALPLPETVSELSFSGVMNGRRPEMVPARTVPLMVPAGAEIVLEGRVAPQDTAPEGPFGDHTGYYNPAEPFPVMQLSALTRRRAPLYLSTYTGRPPDEPAIVGEVFNRLALPTIRAQIPEIRDLWLPPAACSYRIAVIAIEKRYPGQARRVMMALWGMLAQFSYTKMIVVVDADIDPRNWDDIAWALASRMDPARDVTVLKDTPMDYLDFASPEPGLAGKIGIDATTKIGAETHRIWGEVMRTAPEDAAFADELLRRVMPELMPGPGA</sequence>